<dbReference type="InterPro" id="IPR017930">
    <property type="entry name" value="Myb_dom"/>
</dbReference>
<dbReference type="InterPro" id="IPR001005">
    <property type="entry name" value="SANT/Myb"/>
</dbReference>
<dbReference type="VEuPathDB" id="AmoebaDB:NF0088610"/>
<evidence type="ECO:0000256" key="3">
    <source>
        <dbReference type="ARBA" id="ARBA00023163"/>
    </source>
</evidence>
<dbReference type="CDD" id="cd00167">
    <property type="entry name" value="SANT"/>
    <property type="match status" value="1"/>
</dbReference>
<evidence type="ECO:0000259" key="6">
    <source>
        <dbReference type="PROSITE" id="PS50090"/>
    </source>
</evidence>
<proteinExistence type="predicted"/>
<evidence type="ECO:0000313" key="8">
    <source>
        <dbReference type="EMBL" id="KAF0983240.1"/>
    </source>
</evidence>
<dbReference type="Pfam" id="PF13921">
    <property type="entry name" value="Myb_DNA-bind_6"/>
    <property type="match status" value="1"/>
</dbReference>
<keyword evidence="4" id="KW-0539">Nucleus</keyword>
<organism evidence="8 9">
    <name type="scientific">Naegleria fowleri</name>
    <name type="common">Brain eating amoeba</name>
    <dbReference type="NCBI Taxonomy" id="5763"/>
    <lineage>
        <taxon>Eukaryota</taxon>
        <taxon>Discoba</taxon>
        <taxon>Heterolobosea</taxon>
        <taxon>Tetramitia</taxon>
        <taxon>Eutetramitia</taxon>
        <taxon>Vahlkampfiidae</taxon>
        <taxon>Naegleria</taxon>
    </lineage>
</organism>
<dbReference type="PROSITE" id="PS50090">
    <property type="entry name" value="MYB_LIKE"/>
    <property type="match status" value="2"/>
</dbReference>
<keyword evidence="1" id="KW-0805">Transcription regulation</keyword>
<dbReference type="SUPFAM" id="SSF46689">
    <property type="entry name" value="Homeodomain-like"/>
    <property type="match status" value="1"/>
</dbReference>
<feature type="domain" description="Myb-like" evidence="6">
    <location>
        <begin position="63"/>
        <end position="115"/>
    </location>
</feature>
<dbReference type="PANTHER" id="PTHR46621:SF1">
    <property type="entry name" value="SNRNA-ACTIVATING PROTEIN COMPLEX SUBUNIT 4"/>
    <property type="match status" value="1"/>
</dbReference>
<dbReference type="SMART" id="SM00717">
    <property type="entry name" value="SANT"/>
    <property type="match status" value="2"/>
</dbReference>
<dbReference type="GO" id="GO:0001006">
    <property type="term" value="F:RNA polymerase III type 3 promoter sequence-specific DNA binding"/>
    <property type="evidence" value="ECO:0007669"/>
    <property type="project" value="TreeGrafter"/>
</dbReference>
<gene>
    <name evidence="8" type="ORF">FDP41_010305</name>
</gene>
<keyword evidence="9" id="KW-1185">Reference proteome</keyword>
<dbReference type="OrthoDB" id="2143914at2759"/>
<evidence type="ECO:0000256" key="2">
    <source>
        <dbReference type="ARBA" id="ARBA00023125"/>
    </source>
</evidence>
<evidence type="ECO:0000256" key="4">
    <source>
        <dbReference type="ARBA" id="ARBA00023242"/>
    </source>
</evidence>
<evidence type="ECO:0000256" key="1">
    <source>
        <dbReference type="ARBA" id="ARBA00023015"/>
    </source>
</evidence>
<feature type="domain" description="Myb-like" evidence="6">
    <location>
        <begin position="18"/>
        <end position="62"/>
    </location>
</feature>
<dbReference type="RefSeq" id="XP_044567953.1">
    <property type="nucleotide sequence ID" value="XM_044700589.1"/>
</dbReference>
<dbReference type="InterPro" id="IPR009057">
    <property type="entry name" value="Homeodomain-like_sf"/>
</dbReference>
<dbReference type="Proteomes" id="UP000444721">
    <property type="component" value="Unassembled WGS sequence"/>
</dbReference>
<dbReference type="GO" id="GO:0019185">
    <property type="term" value="C:snRNA-activating protein complex"/>
    <property type="evidence" value="ECO:0007669"/>
    <property type="project" value="TreeGrafter"/>
</dbReference>
<feature type="compositionally biased region" description="Acidic residues" evidence="5">
    <location>
        <begin position="251"/>
        <end position="276"/>
    </location>
</feature>
<dbReference type="GO" id="GO:0000978">
    <property type="term" value="F:RNA polymerase II cis-regulatory region sequence-specific DNA binding"/>
    <property type="evidence" value="ECO:0007669"/>
    <property type="project" value="TreeGrafter"/>
</dbReference>
<dbReference type="EMBL" id="VFQX01000006">
    <property type="protein sequence ID" value="KAF0983240.1"/>
    <property type="molecule type" value="Genomic_DNA"/>
</dbReference>
<feature type="compositionally biased region" description="Basic and acidic residues" evidence="5">
    <location>
        <begin position="174"/>
        <end position="184"/>
    </location>
</feature>
<dbReference type="VEuPathDB" id="AmoebaDB:NF0088620"/>
<dbReference type="OMA" id="WSKNEDI"/>
<evidence type="ECO:0000313" key="9">
    <source>
        <dbReference type="Proteomes" id="UP000444721"/>
    </source>
</evidence>
<evidence type="ECO:0000256" key="5">
    <source>
        <dbReference type="SAM" id="MobiDB-lite"/>
    </source>
</evidence>
<sequence length="482" mass="56097">MVEKKASSRKNSNGSSLFTAEDDQKLIEGYKKYGNNWKDISREYFNGRFKTNQLFQRYKRVLLAKDKESTWSKNEDIELLSVYHHFDGSWIQMSKKYYKDTRTDNQLSNRWASLKKSCCLIDTFAKLKPNIKKDLYTFYKNARKTNGPESIRDTNFSEIVEIPDDAFPKIYLGEGRRVQKDTNSKKRKSAPKRECPSETSTKKRKTFIVEDDEDDSSSSEEEDEVSANEDIAMLPRATRGQRINYSKMLSDDVEDDSTTNEDDEYVPKEESDEEEAVVPPMPNVQQQQQQQTSYYHPLSQLSKQQVEWLQAQKCPSKRSSSSTAPVFITNSVDLACDEDIVAPQQPQQLSQQQIFVQPQAMPQQLMMAKMEKQIQYTVVDNRDFNLNFNEEECLEIERFLGAPYSNFETERNYSMEDILAQTRIIKEFLEQSKTSKPQEENPFNALNDDFCAEACNNDMFDFSTFNRAPKSPLLFDDDLEFL</sequence>
<dbReference type="GO" id="GO:0042795">
    <property type="term" value="P:snRNA transcription by RNA polymerase II"/>
    <property type="evidence" value="ECO:0007669"/>
    <property type="project" value="TreeGrafter"/>
</dbReference>
<evidence type="ECO:0000259" key="7">
    <source>
        <dbReference type="PROSITE" id="PS51294"/>
    </source>
</evidence>
<accession>A0A6A5CCA5</accession>
<feature type="region of interest" description="Disordered" evidence="5">
    <location>
        <begin position="174"/>
        <end position="294"/>
    </location>
</feature>
<keyword evidence="3" id="KW-0804">Transcription</keyword>
<dbReference type="Gene3D" id="1.10.10.60">
    <property type="entry name" value="Homeodomain-like"/>
    <property type="match status" value="2"/>
</dbReference>
<evidence type="ECO:0008006" key="10">
    <source>
        <dbReference type="Google" id="ProtNLM"/>
    </source>
</evidence>
<dbReference type="VEuPathDB" id="AmoebaDB:FDP41_010305"/>
<comment type="caution">
    <text evidence="8">The sequence shown here is derived from an EMBL/GenBank/DDBJ whole genome shotgun (WGS) entry which is preliminary data.</text>
</comment>
<dbReference type="GO" id="GO:0042796">
    <property type="term" value="P:snRNA transcription by RNA polymerase III"/>
    <property type="evidence" value="ECO:0007669"/>
    <property type="project" value="TreeGrafter"/>
</dbReference>
<dbReference type="InterPro" id="IPR051575">
    <property type="entry name" value="Myb-like_DNA-bd"/>
</dbReference>
<protein>
    <recommendedName>
        <fullName evidence="10">Myb-like domain-containing protein</fullName>
    </recommendedName>
</protein>
<dbReference type="GeneID" id="68117520"/>
<reference evidence="8 9" key="1">
    <citation type="journal article" date="2019" name="Sci. Rep.">
        <title>Nanopore sequencing improves the draft genome of the human pathogenic amoeba Naegleria fowleri.</title>
        <authorList>
            <person name="Liechti N."/>
            <person name="Schurch N."/>
            <person name="Bruggmann R."/>
            <person name="Wittwer M."/>
        </authorList>
    </citation>
    <scope>NUCLEOTIDE SEQUENCE [LARGE SCALE GENOMIC DNA]</scope>
    <source>
        <strain evidence="8 9">ATCC 30894</strain>
    </source>
</reference>
<dbReference type="PROSITE" id="PS51294">
    <property type="entry name" value="HTH_MYB"/>
    <property type="match status" value="1"/>
</dbReference>
<dbReference type="VEuPathDB" id="AmoebaDB:NfTy_011160"/>
<dbReference type="AlphaFoldDB" id="A0A6A5CCA5"/>
<dbReference type="PANTHER" id="PTHR46621">
    <property type="entry name" value="SNRNA-ACTIVATING PROTEIN COMPLEX SUBUNIT 4"/>
    <property type="match status" value="1"/>
</dbReference>
<name>A0A6A5CCA5_NAEFO</name>
<keyword evidence="2" id="KW-0238">DNA-binding</keyword>
<feature type="compositionally biased region" description="Acidic residues" evidence="5">
    <location>
        <begin position="209"/>
        <end position="227"/>
    </location>
</feature>
<feature type="domain" description="HTH myb-type" evidence="7">
    <location>
        <begin position="18"/>
        <end position="66"/>
    </location>
</feature>